<dbReference type="HOGENOM" id="CLU_2568342_0_0_9"/>
<comment type="caution">
    <text evidence="1">The sequence shown here is derived from an EMBL/GenBank/DDBJ whole genome shotgun (WGS) entry which is preliminary data.</text>
</comment>
<dbReference type="EMBL" id="ADLT01000037">
    <property type="protein sequence ID" value="EHO62965.1"/>
    <property type="molecule type" value="Genomic_DNA"/>
</dbReference>
<proteinExistence type="predicted"/>
<accession>H1D0K6</accession>
<evidence type="ECO:0000313" key="2">
    <source>
        <dbReference type="Proteomes" id="UP000003277"/>
    </source>
</evidence>
<sequence length="81" mass="9609">MAAKPRGLNSLYTLLYLFTKGNYMWNHRYGAIEIVYPVVAVTLSCFLQECEGRLMKWRRGSCYCQKTVTITCYDIFLYRYL</sequence>
<evidence type="ECO:0000313" key="1">
    <source>
        <dbReference type="EMBL" id="EHO62965.1"/>
    </source>
</evidence>
<dbReference type="AlphaFoldDB" id="H1D0K6"/>
<reference evidence="1 2" key="1">
    <citation type="submission" date="2011-11" db="EMBL/GenBank/DDBJ databases">
        <title>The Genome Sequence of Dialister succinatiphilus YIT 11850.</title>
        <authorList>
            <consortium name="The Broad Institute Genome Sequencing Platform"/>
            <person name="Earl A."/>
            <person name="Ward D."/>
            <person name="Feldgarden M."/>
            <person name="Gevers D."/>
            <person name="Morotomi M."/>
            <person name="Young S.K."/>
            <person name="Zeng Q."/>
            <person name="Gargeya S."/>
            <person name="Fitzgerald M."/>
            <person name="Haas B."/>
            <person name="Abouelleil A."/>
            <person name="Alvarado L."/>
            <person name="Arachchi H.M."/>
            <person name="Berlin A."/>
            <person name="Brown A."/>
            <person name="Chapman S.B."/>
            <person name="Dunbar C."/>
            <person name="Gearin G."/>
            <person name="Goldberg J."/>
            <person name="Griggs A."/>
            <person name="Gujja S."/>
            <person name="Heiman D."/>
            <person name="Howarth C."/>
            <person name="Lui A."/>
            <person name="MacDonald P.J.P."/>
            <person name="Montmayeur A."/>
            <person name="Murphy C."/>
            <person name="Neiman D."/>
            <person name="Pearson M."/>
            <person name="Priest M."/>
            <person name="Roberts A."/>
            <person name="Saif S."/>
            <person name="Shea T."/>
            <person name="Sisk P."/>
            <person name="Stolte C."/>
            <person name="Sykes S."/>
            <person name="Wortman J."/>
            <person name="Nusbaum C."/>
            <person name="Birren B."/>
        </authorList>
    </citation>
    <scope>NUCLEOTIDE SEQUENCE [LARGE SCALE GENOMIC DNA]</scope>
    <source>
        <strain evidence="1 2">YIT 11850</strain>
    </source>
</reference>
<organism evidence="1 2">
    <name type="scientific">Dialister succinatiphilus YIT 11850</name>
    <dbReference type="NCBI Taxonomy" id="742743"/>
    <lineage>
        <taxon>Bacteria</taxon>
        <taxon>Bacillati</taxon>
        <taxon>Bacillota</taxon>
        <taxon>Negativicutes</taxon>
        <taxon>Veillonellales</taxon>
        <taxon>Veillonellaceae</taxon>
        <taxon>Dialister</taxon>
    </lineage>
</organism>
<name>H1D0K6_9FIRM</name>
<keyword evidence="2" id="KW-1185">Reference proteome</keyword>
<gene>
    <name evidence="1" type="ORF">HMPREF9453_01144</name>
</gene>
<dbReference type="Proteomes" id="UP000003277">
    <property type="component" value="Unassembled WGS sequence"/>
</dbReference>
<protein>
    <submittedName>
        <fullName evidence="1">Uncharacterized protein</fullName>
    </submittedName>
</protein>